<evidence type="ECO:0000256" key="7">
    <source>
        <dbReference type="SAM" id="Phobius"/>
    </source>
</evidence>
<evidence type="ECO:0000313" key="8">
    <source>
        <dbReference type="EMBL" id="CCO17915.1"/>
    </source>
</evidence>
<dbReference type="GO" id="GO:0009512">
    <property type="term" value="C:cytochrome b6f complex"/>
    <property type="evidence" value="ECO:0007669"/>
    <property type="project" value="InterPro"/>
</dbReference>
<keyword evidence="4" id="KW-0249">Electron transport</keyword>
<dbReference type="Proteomes" id="UP000198341">
    <property type="component" value="Chromosome 8"/>
</dbReference>
<dbReference type="KEGG" id="bpg:Bathy08g03640"/>
<dbReference type="AlphaFoldDB" id="K8EZL4"/>
<dbReference type="GeneID" id="19014343"/>
<dbReference type="RefSeq" id="XP_007511794.1">
    <property type="nucleotide sequence ID" value="XM_007511732.1"/>
</dbReference>
<evidence type="ECO:0000256" key="1">
    <source>
        <dbReference type="ARBA" id="ARBA00004167"/>
    </source>
</evidence>
<keyword evidence="2" id="KW-0813">Transport</keyword>
<keyword evidence="3 7" id="KW-0812">Transmembrane</keyword>
<evidence type="ECO:0000256" key="3">
    <source>
        <dbReference type="ARBA" id="ARBA00022692"/>
    </source>
</evidence>
<reference evidence="8 9" key="1">
    <citation type="submission" date="2011-10" db="EMBL/GenBank/DDBJ databases">
        <authorList>
            <person name="Genoscope - CEA"/>
        </authorList>
    </citation>
    <scope>NUCLEOTIDE SEQUENCE [LARGE SCALE GENOMIC DNA]</scope>
    <source>
        <strain evidence="8 9">RCC 1105</strain>
    </source>
</reference>
<keyword evidence="9" id="KW-1185">Reference proteome</keyword>
<evidence type="ECO:0000256" key="6">
    <source>
        <dbReference type="ARBA" id="ARBA00023136"/>
    </source>
</evidence>
<dbReference type="SUPFAM" id="SSF103441">
    <property type="entry name" value="PetM subunit of the cytochrome b6f complex"/>
    <property type="match status" value="1"/>
</dbReference>
<organism evidence="8 9">
    <name type="scientific">Bathycoccus prasinos</name>
    <dbReference type="NCBI Taxonomy" id="41875"/>
    <lineage>
        <taxon>Eukaryota</taxon>
        <taxon>Viridiplantae</taxon>
        <taxon>Chlorophyta</taxon>
        <taxon>Mamiellophyceae</taxon>
        <taxon>Mamiellales</taxon>
        <taxon>Bathycoccaceae</taxon>
        <taxon>Bathycoccus</taxon>
    </lineage>
</organism>
<evidence type="ECO:0000256" key="2">
    <source>
        <dbReference type="ARBA" id="ARBA00022448"/>
    </source>
</evidence>
<keyword evidence="5 7" id="KW-1133">Transmembrane helix</keyword>
<dbReference type="STRING" id="41875.K8EZL4"/>
<dbReference type="InterPro" id="IPR012595">
    <property type="entry name" value="PetM_cyt_b6/f_cplx_su7"/>
</dbReference>
<dbReference type="GO" id="GO:0016020">
    <property type="term" value="C:membrane"/>
    <property type="evidence" value="ECO:0007669"/>
    <property type="project" value="UniProtKB-SubCell"/>
</dbReference>
<accession>K8EZL4</accession>
<proteinExistence type="inferred from homology"/>
<protein>
    <submittedName>
        <fullName evidence="8">PetM subunit of cytochrome b6f complex</fullName>
    </submittedName>
</protein>
<dbReference type="OrthoDB" id="1926597at2759"/>
<evidence type="ECO:0000256" key="5">
    <source>
        <dbReference type="ARBA" id="ARBA00022989"/>
    </source>
</evidence>
<dbReference type="EMBL" id="FO082271">
    <property type="protein sequence ID" value="CCO17915.1"/>
    <property type="molecule type" value="Genomic_DNA"/>
</dbReference>
<gene>
    <name evidence="8" type="ORF">Bathy08g03640</name>
</gene>
<feature type="transmembrane region" description="Helical" evidence="7">
    <location>
        <begin position="39"/>
        <end position="57"/>
    </location>
</feature>
<evidence type="ECO:0000313" key="9">
    <source>
        <dbReference type="Proteomes" id="UP000198341"/>
    </source>
</evidence>
<keyword evidence="6 7" id="KW-0472">Membrane</keyword>
<dbReference type="HAMAP" id="MF_00396">
    <property type="entry name" value="Cytb6_f_PetM"/>
    <property type="match status" value="1"/>
</dbReference>
<name>K8EZL4_9CHLO</name>
<comment type="subcellular location">
    <subcellularLocation>
        <location evidence="1">Membrane</location>
        <topology evidence="1">Single-pass membrane protein</topology>
    </subcellularLocation>
</comment>
<sequence length="160" mass="17569">MALTLTASTVVASVKPTVSSNRRSSKVASFSKTVVSAPIVWYVSYACSLFYCTRSFVRSSFGKHNRRIKVFQTKFPKEEEDKNYTLCSFSFFLRNKRNVVQQKSRKSVATAALSPMEISQIADAAAEIGDVATTLFGCTLIGLALGFVLLRVESTVEGTD</sequence>
<evidence type="ECO:0000256" key="4">
    <source>
        <dbReference type="ARBA" id="ARBA00022982"/>
    </source>
</evidence>